<dbReference type="PANTHER" id="PTHR43095">
    <property type="entry name" value="SUGAR KINASE"/>
    <property type="match status" value="1"/>
</dbReference>
<keyword evidence="7 8" id="KW-0119">Carbohydrate metabolism</keyword>
<evidence type="ECO:0000256" key="3">
    <source>
        <dbReference type="ARBA" id="ARBA00022679"/>
    </source>
</evidence>
<dbReference type="CDD" id="cd07809">
    <property type="entry name" value="ASKHA_NBD_FGGY_BaXK-like"/>
    <property type="match status" value="1"/>
</dbReference>
<evidence type="ECO:0000259" key="9">
    <source>
        <dbReference type="Pfam" id="PF00370"/>
    </source>
</evidence>
<feature type="binding site" evidence="8">
    <location>
        <begin position="71"/>
        <end position="72"/>
    </location>
    <ligand>
        <name>substrate</name>
    </ligand>
</feature>
<keyword evidence="4 8" id="KW-0547">Nucleotide-binding</keyword>
<dbReference type="InterPro" id="IPR018483">
    <property type="entry name" value="Carb_kinase_FGGY_CS"/>
</dbReference>
<keyword evidence="5 8" id="KW-0418">Kinase</keyword>
<comment type="caution">
    <text evidence="11">The sequence shown here is derived from an EMBL/GenBank/DDBJ whole genome shotgun (WGS) entry which is preliminary data.</text>
</comment>
<reference evidence="12" key="1">
    <citation type="journal article" date="2019" name="Int. J. Syst. Evol. Microbiol.">
        <title>The Global Catalogue of Microorganisms (GCM) 10K type strain sequencing project: providing services to taxonomists for standard genome sequencing and annotation.</title>
        <authorList>
            <consortium name="The Broad Institute Genomics Platform"/>
            <consortium name="The Broad Institute Genome Sequencing Center for Infectious Disease"/>
            <person name="Wu L."/>
            <person name="Ma J."/>
        </authorList>
    </citation>
    <scope>NUCLEOTIDE SEQUENCE [LARGE SCALE GENOMIC DNA]</scope>
    <source>
        <strain evidence="12">CCUG 42722</strain>
    </source>
</reference>
<dbReference type="Proteomes" id="UP001596011">
    <property type="component" value="Unassembled WGS sequence"/>
</dbReference>
<dbReference type="RefSeq" id="WP_377140556.1">
    <property type="nucleotide sequence ID" value="NZ_JBHSFI010000008.1"/>
</dbReference>
<sequence>MPLVAGVDTSTQSCKIVVRDAETGALVRTGSAKHPDGTEVDPRHWWDAFQEAAAAAGGLADVAALSVGGQQHGMVVLDADGNVIRPALLWNDNRSAPSAEALITELGEGSRETGAQAWADAVGSVLVASLTVTKLRWLHDNEPENAARVAAVALPHDWLSWRIAGYGPADDPTAPLGPQLDKLFTDRSDASGTGYYDAAVGEYRLDLLERGLGRTDVVLPRVVGVAEAGAVAHPSVAGSAVDPSTGSGTGCLIGPGAGDNAGASLGLGMTSGDIAISIGTSGVVSAVAPKRTADGSGAINGFADATGNALMLAVTLNAARVLDAAREVLDVDFDGLAELALQAPPGSDGLVLVPYLEGERTPNRPDATGTLHGIRLATSTRAHLARAYIEGMLCGLADGLDALRAQGVSVDRVMLIGGAAQSPAVQQIAPQVFGLPIGIPEPGEYVADGAARQAAWTLAAAGDPEAAAPAWSTTIATTLDADPKPAIREQYAAVRDLV</sequence>
<keyword evidence="3 8" id="KW-0808">Transferase</keyword>
<evidence type="ECO:0000256" key="6">
    <source>
        <dbReference type="ARBA" id="ARBA00022840"/>
    </source>
</evidence>
<dbReference type="PIRSF" id="PIRSF000538">
    <property type="entry name" value="GlpK"/>
    <property type="match status" value="1"/>
</dbReference>
<comment type="catalytic activity">
    <reaction evidence="8">
        <text>D-xylulose + ATP = D-xylulose 5-phosphate + ADP + H(+)</text>
        <dbReference type="Rhea" id="RHEA:10964"/>
        <dbReference type="ChEBI" id="CHEBI:15378"/>
        <dbReference type="ChEBI" id="CHEBI:17140"/>
        <dbReference type="ChEBI" id="CHEBI:30616"/>
        <dbReference type="ChEBI" id="CHEBI:57737"/>
        <dbReference type="ChEBI" id="CHEBI:456216"/>
        <dbReference type="EC" id="2.7.1.17"/>
    </reaction>
</comment>
<accession>A0ABV9HP96</accession>
<comment type="function">
    <text evidence="8">Catalyzes the phosphorylation of D-xylulose to D-xylulose 5-phosphate.</text>
</comment>
<dbReference type="InterPro" id="IPR018484">
    <property type="entry name" value="FGGY_N"/>
</dbReference>
<dbReference type="EMBL" id="JBHSFI010000008">
    <property type="protein sequence ID" value="MFC4631383.1"/>
    <property type="molecule type" value="Genomic_DNA"/>
</dbReference>
<evidence type="ECO:0000259" key="10">
    <source>
        <dbReference type="Pfam" id="PF02782"/>
    </source>
</evidence>
<organism evidence="11 12">
    <name type="scientific">Promicromonospora alba</name>
    <dbReference type="NCBI Taxonomy" id="1616110"/>
    <lineage>
        <taxon>Bacteria</taxon>
        <taxon>Bacillati</taxon>
        <taxon>Actinomycetota</taxon>
        <taxon>Actinomycetes</taxon>
        <taxon>Micrococcales</taxon>
        <taxon>Promicromonosporaceae</taxon>
        <taxon>Promicromonospora</taxon>
    </lineage>
</organism>
<feature type="active site" description="Proton acceptor" evidence="8">
    <location>
        <position position="259"/>
    </location>
</feature>
<evidence type="ECO:0000256" key="2">
    <source>
        <dbReference type="ARBA" id="ARBA00022629"/>
    </source>
</evidence>
<gene>
    <name evidence="8" type="primary">xylB</name>
    <name evidence="11" type="ORF">ACFO6V_24265</name>
</gene>
<evidence type="ECO:0000256" key="5">
    <source>
        <dbReference type="ARBA" id="ARBA00022777"/>
    </source>
</evidence>
<evidence type="ECO:0000256" key="7">
    <source>
        <dbReference type="ARBA" id="ARBA00023277"/>
    </source>
</evidence>
<dbReference type="InterPro" id="IPR043129">
    <property type="entry name" value="ATPase_NBD"/>
</dbReference>
<comment type="similarity">
    <text evidence="1 8">Belongs to the FGGY kinase family.</text>
</comment>
<dbReference type="InterPro" id="IPR000577">
    <property type="entry name" value="Carb_kinase_FGGY"/>
</dbReference>
<keyword evidence="12" id="KW-1185">Reference proteome</keyword>
<dbReference type="PANTHER" id="PTHR43095:SF5">
    <property type="entry name" value="XYLULOSE KINASE"/>
    <property type="match status" value="1"/>
</dbReference>
<protein>
    <recommendedName>
        <fullName evidence="8">Xylulose kinase</fullName>
        <shortName evidence="8">Xylulokinase</shortName>
        <ecNumber evidence="8">2.7.1.17</ecNumber>
    </recommendedName>
</protein>
<dbReference type="Pfam" id="PF02782">
    <property type="entry name" value="FGGY_C"/>
    <property type="match status" value="1"/>
</dbReference>
<dbReference type="Gene3D" id="3.30.420.40">
    <property type="match status" value="2"/>
</dbReference>
<proteinExistence type="inferred from homology"/>
<evidence type="ECO:0000256" key="8">
    <source>
        <dbReference type="HAMAP-Rule" id="MF_02220"/>
    </source>
</evidence>
<dbReference type="EC" id="2.7.1.17" evidence="8"/>
<evidence type="ECO:0000313" key="11">
    <source>
        <dbReference type="EMBL" id="MFC4631383.1"/>
    </source>
</evidence>
<dbReference type="PRINTS" id="PR00301">
    <property type="entry name" value="HEATSHOCK70"/>
</dbReference>
<dbReference type="HAMAP" id="MF_02220">
    <property type="entry name" value="XylB"/>
    <property type="match status" value="1"/>
</dbReference>
<dbReference type="SUPFAM" id="SSF53067">
    <property type="entry name" value="Actin-like ATPase domain"/>
    <property type="match status" value="2"/>
</dbReference>
<feature type="domain" description="Carbohydrate kinase FGGY N-terminal" evidence="9">
    <location>
        <begin position="4"/>
        <end position="264"/>
    </location>
</feature>
<dbReference type="InterPro" id="IPR006000">
    <property type="entry name" value="Xylulokinase"/>
</dbReference>
<evidence type="ECO:0000256" key="1">
    <source>
        <dbReference type="ARBA" id="ARBA00009156"/>
    </source>
</evidence>
<feature type="site" description="Important for activity" evidence="8">
    <location>
        <position position="8"/>
    </location>
</feature>
<dbReference type="InterPro" id="IPR050406">
    <property type="entry name" value="FGGY_Carb_Kinase"/>
</dbReference>
<feature type="domain" description="Carbohydrate kinase FGGY C-terminal" evidence="10">
    <location>
        <begin position="275"/>
        <end position="457"/>
    </location>
</feature>
<dbReference type="GO" id="GO:0004856">
    <property type="term" value="F:D-xylulokinase activity"/>
    <property type="evidence" value="ECO:0007669"/>
    <property type="project" value="UniProtKB-EC"/>
</dbReference>
<dbReference type="Pfam" id="PF00370">
    <property type="entry name" value="FGGY_N"/>
    <property type="match status" value="1"/>
</dbReference>
<dbReference type="PROSITE" id="PS00933">
    <property type="entry name" value="FGGY_KINASES_1"/>
    <property type="match status" value="1"/>
</dbReference>
<name>A0ABV9HP96_9MICO</name>
<evidence type="ECO:0000256" key="4">
    <source>
        <dbReference type="ARBA" id="ARBA00022741"/>
    </source>
</evidence>
<keyword evidence="2 8" id="KW-0859">Xylose metabolism</keyword>
<keyword evidence="6 8" id="KW-0067">ATP-binding</keyword>
<evidence type="ECO:0000313" key="12">
    <source>
        <dbReference type="Proteomes" id="UP001596011"/>
    </source>
</evidence>
<dbReference type="InterPro" id="IPR018485">
    <property type="entry name" value="FGGY_C"/>
</dbReference>